<gene>
    <name evidence="1" type="ORF">T01_11865</name>
</gene>
<evidence type="ECO:0000313" key="2">
    <source>
        <dbReference type="Proteomes" id="UP000054776"/>
    </source>
</evidence>
<sequence>MNAKIVICNSCYPALLTVALENYLCAHFFMDFILEQFVLDIKLIEKLASHFNSNLIFACESLNTSFSSLTSSSTNVIIAAVKKKLYPFYSKHCDRTSVARFGASRIQAINHSTSLCSSLDVQLSSNQTFLGFASF</sequence>
<name>A0A0V1BMV3_TRISP</name>
<protein>
    <submittedName>
        <fullName evidence="1">Uncharacterized protein</fullName>
    </submittedName>
</protein>
<accession>A0A0V1BMV3</accession>
<dbReference type="AlphaFoldDB" id="A0A0V1BMV3"/>
<dbReference type="Proteomes" id="UP000054776">
    <property type="component" value="Unassembled WGS sequence"/>
</dbReference>
<proteinExistence type="predicted"/>
<reference evidence="1 2" key="1">
    <citation type="submission" date="2015-01" db="EMBL/GenBank/DDBJ databases">
        <title>Evolution of Trichinella species and genotypes.</title>
        <authorList>
            <person name="Korhonen P.K."/>
            <person name="Edoardo P."/>
            <person name="Giuseppe L.R."/>
            <person name="Gasser R.B."/>
        </authorList>
    </citation>
    <scope>NUCLEOTIDE SEQUENCE [LARGE SCALE GENOMIC DNA]</scope>
    <source>
        <strain evidence="1">ISS3</strain>
    </source>
</reference>
<comment type="caution">
    <text evidence="1">The sequence shown here is derived from an EMBL/GenBank/DDBJ whole genome shotgun (WGS) entry which is preliminary data.</text>
</comment>
<evidence type="ECO:0000313" key="1">
    <source>
        <dbReference type="EMBL" id="KRY38336.1"/>
    </source>
</evidence>
<dbReference type="InParanoid" id="A0A0V1BMV3"/>
<keyword evidence="2" id="KW-1185">Reference proteome</keyword>
<dbReference type="EMBL" id="JYDH01000026">
    <property type="protein sequence ID" value="KRY38336.1"/>
    <property type="molecule type" value="Genomic_DNA"/>
</dbReference>
<organism evidence="1 2">
    <name type="scientific">Trichinella spiralis</name>
    <name type="common">Trichina worm</name>
    <dbReference type="NCBI Taxonomy" id="6334"/>
    <lineage>
        <taxon>Eukaryota</taxon>
        <taxon>Metazoa</taxon>
        <taxon>Ecdysozoa</taxon>
        <taxon>Nematoda</taxon>
        <taxon>Enoplea</taxon>
        <taxon>Dorylaimia</taxon>
        <taxon>Trichinellida</taxon>
        <taxon>Trichinellidae</taxon>
        <taxon>Trichinella</taxon>
    </lineage>
</organism>